<feature type="active site" description="Proton acceptor" evidence="8">
    <location>
        <position position="216"/>
    </location>
</feature>
<protein>
    <recommendedName>
        <fullName evidence="3 8">Diaminopimelate epimerase</fullName>
        <shortName evidence="8">DAP epimerase</shortName>
        <ecNumber evidence="3 8">5.1.1.7</ecNumber>
    </recommendedName>
    <alternativeName>
        <fullName evidence="8">PLP-independent amino acid racemase</fullName>
    </alternativeName>
</protein>
<feature type="binding site" evidence="8">
    <location>
        <position position="189"/>
    </location>
    <ligand>
        <name>substrate</name>
    </ligand>
</feature>
<evidence type="ECO:0000256" key="2">
    <source>
        <dbReference type="ARBA" id="ARBA00010219"/>
    </source>
</evidence>
<feature type="binding site" evidence="8">
    <location>
        <position position="62"/>
    </location>
    <ligand>
        <name>substrate</name>
    </ligand>
</feature>
<dbReference type="PROSITE" id="PS01326">
    <property type="entry name" value="DAP_EPIMERASE"/>
    <property type="match status" value="1"/>
</dbReference>
<keyword evidence="5 8" id="KW-0457">Lysine biosynthesis</keyword>
<name>A0A9D2PT79_9FIRM</name>
<reference evidence="10" key="2">
    <citation type="submission" date="2021-04" db="EMBL/GenBank/DDBJ databases">
        <authorList>
            <person name="Gilroy R."/>
        </authorList>
    </citation>
    <scope>NUCLEOTIDE SEQUENCE</scope>
    <source>
        <strain evidence="10">CHK198-12963</strain>
    </source>
</reference>
<dbReference type="InterPro" id="IPR018510">
    <property type="entry name" value="DAP_epimerase_AS"/>
</dbReference>
<dbReference type="NCBIfam" id="TIGR00652">
    <property type="entry name" value="DapF"/>
    <property type="match status" value="1"/>
</dbReference>
<evidence type="ECO:0000256" key="8">
    <source>
        <dbReference type="HAMAP-Rule" id="MF_00197"/>
    </source>
</evidence>
<dbReference type="GO" id="GO:0008837">
    <property type="term" value="F:diaminopimelate epimerase activity"/>
    <property type="evidence" value="ECO:0007669"/>
    <property type="project" value="UniProtKB-UniRule"/>
</dbReference>
<comment type="caution">
    <text evidence="10">The sequence shown here is derived from an EMBL/GenBank/DDBJ whole genome shotgun (WGS) entry which is preliminary data.</text>
</comment>
<comment type="catalytic activity">
    <reaction evidence="7 8">
        <text>(2S,6S)-2,6-diaminopimelate = meso-2,6-diaminopimelate</text>
        <dbReference type="Rhea" id="RHEA:15393"/>
        <dbReference type="ChEBI" id="CHEBI:57609"/>
        <dbReference type="ChEBI" id="CHEBI:57791"/>
        <dbReference type="EC" id="5.1.1.7"/>
    </reaction>
</comment>
<feature type="site" description="Could be important to modulate the pK values of the two catalytic cysteine residues" evidence="8">
    <location>
        <position position="207"/>
    </location>
</feature>
<dbReference type="InterPro" id="IPR001653">
    <property type="entry name" value="DAP_epimerase_DapF"/>
</dbReference>
<dbReference type="EC" id="5.1.1.7" evidence="3 8"/>
<organism evidence="10 11">
    <name type="scientific">Candidatus Enterocloster excrementigallinarum</name>
    <dbReference type="NCBI Taxonomy" id="2838558"/>
    <lineage>
        <taxon>Bacteria</taxon>
        <taxon>Bacillati</taxon>
        <taxon>Bacillota</taxon>
        <taxon>Clostridia</taxon>
        <taxon>Lachnospirales</taxon>
        <taxon>Lachnospiraceae</taxon>
        <taxon>Enterocloster</taxon>
    </lineage>
</organism>
<feature type="binding site" evidence="8">
    <location>
        <position position="155"/>
    </location>
    <ligand>
        <name>substrate</name>
    </ligand>
</feature>
<dbReference type="GO" id="GO:0009089">
    <property type="term" value="P:lysine biosynthetic process via diaminopimelate"/>
    <property type="evidence" value="ECO:0007669"/>
    <property type="project" value="UniProtKB-UniRule"/>
</dbReference>
<feature type="binding site" evidence="8">
    <location>
        <begin position="207"/>
        <end position="208"/>
    </location>
    <ligand>
        <name>substrate</name>
    </ligand>
</feature>
<feature type="binding site" evidence="8">
    <location>
        <begin position="217"/>
        <end position="218"/>
    </location>
    <ligand>
        <name>substrate</name>
    </ligand>
</feature>
<comment type="pathway">
    <text evidence="1 8">Amino-acid biosynthesis; L-lysine biosynthesis via DAP pathway; DL-2,6-diaminopimelate from LL-2,6-diaminopimelate: step 1/1.</text>
</comment>
<feature type="site" description="Could be important to modulate the pK values of the two catalytic cysteine residues" evidence="8">
    <location>
        <position position="157"/>
    </location>
</feature>
<dbReference type="EMBL" id="DWWB01000005">
    <property type="protein sequence ID" value="HJC65346.1"/>
    <property type="molecule type" value="Genomic_DNA"/>
</dbReference>
<evidence type="ECO:0000256" key="1">
    <source>
        <dbReference type="ARBA" id="ARBA00005196"/>
    </source>
</evidence>
<feature type="active site" description="Proton donor" evidence="8">
    <location>
        <position position="71"/>
    </location>
</feature>
<sequence>MKFTKMQGIGNDYIYVDCFQEKVDHPDQVARLVSDRRFGIGGDGLILICPSDKADCRMEMYNADGSQGAMCGNGIRCVGKYVYDHGLVPEDRETLTVETDSGLRTLILYKEQEEGRMKAKALTVDMGRALLTSELPEPIQVAGQQLEFVGVNVGNPHAVYFVDQVDQVDLEKLGPSFELHPRFQPGRVNSEFVQVLSRTHIRMRVWERGSGETWACGTGATASVYACILTGRTEDKVKVSLAGGDLEIRLERESGHLFMTGPAVEVFAGNIDIPKNLYYDGE</sequence>
<proteinExistence type="inferred from homology"/>
<evidence type="ECO:0000256" key="4">
    <source>
        <dbReference type="ARBA" id="ARBA00022605"/>
    </source>
</evidence>
<feature type="binding site" evidence="8">
    <location>
        <position position="11"/>
    </location>
    <ligand>
        <name>substrate</name>
    </ligand>
</feature>
<dbReference type="Proteomes" id="UP000823863">
    <property type="component" value="Unassembled WGS sequence"/>
</dbReference>
<dbReference type="HAMAP" id="MF_00197">
    <property type="entry name" value="DAP_epimerase"/>
    <property type="match status" value="1"/>
</dbReference>
<comment type="subunit">
    <text evidence="8">Homodimer.</text>
</comment>
<comment type="function">
    <text evidence="8">Catalyzes the stereoinversion of LL-2,6-diaminopimelate (L,L-DAP) to meso-diaminopimelate (meso-DAP), a precursor of L-lysine and an essential component of the bacterial peptidoglycan.</text>
</comment>
<evidence type="ECO:0000256" key="5">
    <source>
        <dbReference type="ARBA" id="ARBA00023154"/>
    </source>
</evidence>
<evidence type="ECO:0000313" key="10">
    <source>
        <dbReference type="EMBL" id="HJC65346.1"/>
    </source>
</evidence>
<comment type="similarity">
    <text evidence="2 8">Belongs to the diaminopimelate epimerase family.</text>
</comment>
<feature type="binding site" evidence="8">
    <location>
        <begin position="72"/>
        <end position="73"/>
    </location>
    <ligand>
        <name>substrate</name>
    </ligand>
</feature>
<evidence type="ECO:0000256" key="9">
    <source>
        <dbReference type="PROSITE-ProRule" id="PRU10125"/>
    </source>
</evidence>
<keyword evidence="4 8" id="KW-0028">Amino-acid biosynthesis</keyword>
<evidence type="ECO:0000256" key="6">
    <source>
        <dbReference type="ARBA" id="ARBA00023235"/>
    </source>
</evidence>
<dbReference type="Gene3D" id="3.10.310.10">
    <property type="entry name" value="Diaminopimelate Epimerase, Chain A, domain 1"/>
    <property type="match status" value="2"/>
</dbReference>
<evidence type="ECO:0000313" key="11">
    <source>
        <dbReference type="Proteomes" id="UP000823863"/>
    </source>
</evidence>
<feature type="active site" evidence="9">
    <location>
        <position position="71"/>
    </location>
</feature>
<dbReference type="PANTHER" id="PTHR31689:SF0">
    <property type="entry name" value="DIAMINOPIMELATE EPIMERASE"/>
    <property type="match status" value="1"/>
</dbReference>
<evidence type="ECO:0000256" key="3">
    <source>
        <dbReference type="ARBA" id="ARBA00013080"/>
    </source>
</evidence>
<keyword evidence="6 8" id="KW-0413">Isomerase</keyword>
<dbReference type="SUPFAM" id="SSF54506">
    <property type="entry name" value="Diaminopimelate epimerase-like"/>
    <property type="match status" value="2"/>
</dbReference>
<gene>
    <name evidence="8 10" type="primary">dapF</name>
    <name evidence="10" type="ORF">H9931_01320</name>
</gene>
<keyword evidence="8" id="KW-0963">Cytoplasm</keyword>
<reference evidence="10" key="1">
    <citation type="journal article" date="2021" name="PeerJ">
        <title>Extensive microbial diversity within the chicken gut microbiome revealed by metagenomics and culture.</title>
        <authorList>
            <person name="Gilroy R."/>
            <person name="Ravi A."/>
            <person name="Getino M."/>
            <person name="Pursley I."/>
            <person name="Horton D.L."/>
            <person name="Alikhan N.F."/>
            <person name="Baker D."/>
            <person name="Gharbi K."/>
            <person name="Hall N."/>
            <person name="Watson M."/>
            <person name="Adriaenssens E.M."/>
            <person name="Foster-Nyarko E."/>
            <person name="Jarju S."/>
            <person name="Secka A."/>
            <person name="Antonio M."/>
            <person name="Oren A."/>
            <person name="Chaudhuri R.R."/>
            <person name="La Ragione R."/>
            <person name="Hildebrand F."/>
            <person name="Pallen M.J."/>
        </authorList>
    </citation>
    <scope>NUCLEOTIDE SEQUENCE</scope>
    <source>
        <strain evidence="10">CHK198-12963</strain>
    </source>
</reference>
<dbReference type="Pfam" id="PF01678">
    <property type="entry name" value="DAP_epimerase"/>
    <property type="match status" value="2"/>
</dbReference>
<accession>A0A9D2PT79</accession>
<comment type="caution">
    <text evidence="8">Lacks conserved residue(s) required for the propagation of feature annotation.</text>
</comment>
<comment type="subcellular location">
    <subcellularLocation>
        <location evidence="8">Cytoplasm</location>
    </subcellularLocation>
</comment>
<dbReference type="AlphaFoldDB" id="A0A9D2PT79"/>
<dbReference type="PANTHER" id="PTHR31689">
    <property type="entry name" value="DIAMINOPIMELATE EPIMERASE, CHLOROPLASTIC"/>
    <property type="match status" value="1"/>
</dbReference>
<dbReference type="GO" id="GO:0005829">
    <property type="term" value="C:cytosol"/>
    <property type="evidence" value="ECO:0007669"/>
    <property type="project" value="TreeGrafter"/>
</dbReference>
<evidence type="ECO:0000256" key="7">
    <source>
        <dbReference type="ARBA" id="ARBA00051712"/>
    </source>
</evidence>